<accession>A0A0B5I5Y0</accession>
<evidence type="ECO:0000313" key="3">
    <source>
        <dbReference type="EMBL" id="AJF67996.1"/>
    </source>
</evidence>
<protein>
    <submittedName>
        <fullName evidence="3">Dehydratase</fullName>
    </submittedName>
</protein>
<evidence type="ECO:0000256" key="1">
    <source>
        <dbReference type="ARBA" id="ARBA00005254"/>
    </source>
</evidence>
<reference evidence="3 4" key="1">
    <citation type="submission" date="2014-12" db="EMBL/GenBank/DDBJ databases">
        <title>Complete genome sequence of Streptomyces vietnamensis strain GIMV4.0001, a genetic manipulable producer of the benzoisochromanequinone antibiotic granaticin.</title>
        <authorList>
            <person name="Deng M.R."/>
            <person name="Guo J."/>
            <person name="Ma L.Y."/>
            <person name="Feng G.D."/>
            <person name="Mo C.Y."/>
            <person name="Zhu H.H."/>
        </authorList>
    </citation>
    <scope>NUCLEOTIDE SEQUENCE [LARGE SCALE GENOMIC DNA]</scope>
    <source>
        <strain evidence="4">GIMV4.0001</strain>
    </source>
</reference>
<dbReference type="HOGENOM" id="CLU_108911_0_0_11"/>
<dbReference type="AlphaFoldDB" id="A0A0B5I5Y0"/>
<dbReference type="KEGG" id="svt:SVTN_30180"/>
<evidence type="ECO:0000313" key="4">
    <source>
        <dbReference type="Proteomes" id="UP000031774"/>
    </source>
</evidence>
<feature type="domain" description="MaoC-like" evidence="2">
    <location>
        <begin position="12"/>
        <end position="129"/>
    </location>
</feature>
<dbReference type="Proteomes" id="UP000031774">
    <property type="component" value="Chromosome"/>
</dbReference>
<name>A0A0B5I5Y0_9ACTN</name>
<dbReference type="InterPro" id="IPR029069">
    <property type="entry name" value="HotDog_dom_sf"/>
</dbReference>
<sequence>MKVFQNIEELERAVGTHLGQSGWHTVTQRQIDTFAEATGDYQWIHVDAEKAAAGPFGGTIAHGYLTLSLVPMLGWQIYRVEGVKTAINYGVNKVRFPSPVPVGSKVRAGVELLSVESGGGGGHRVTARVTIEREGSDKPACVAETVSVVA</sequence>
<dbReference type="InterPro" id="IPR002539">
    <property type="entry name" value="MaoC-like_dom"/>
</dbReference>
<comment type="similarity">
    <text evidence="1">Belongs to the enoyl-CoA hydratase/isomerase family.</text>
</comment>
<dbReference type="STRING" id="362257.SVTN_30180"/>
<keyword evidence="4" id="KW-1185">Reference proteome</keyword>
<proteinExistence type="inferred from homology"/>
<dbReference type="RefSeq" id="WP_041131924.1">
    <property type="nucleotide sequence ID" value="NZ_CP010407.1"/>
</dbReference>
<dbReference type="InterPro" id="IPR039375">
    <property type="entry name" value="NodN-like"/>
</dbReference>
<dbReference type="Pfam" id="PF01575">
    <property type="entry name" value="MaoC_dehydratas"/>
    <property type="match status" value="1"/>
</dbReference>
<evidence type="ECO:0000259" key="2">
    <source>
        <dbReference type="Pfam" id="PF01575"/>
    </source>
</evidence>
<dbReference type="PANTHER" id="PTHR42993:SF1">
    <property type="entry name" value="MAOC-LIKE DEHYDRATASE DOMAIN-CONTAINING PROTEIN"/>
    <property type="match status" value="1"/>
</dbReference>
<dbReference type="CDD" id="cd03450">
    <property type="entry name" value="NodN"/>
    <property type="match status" value="1"/>
</dbReference>
<dbReference type="PANTHER" id="PTHR42993">
    <property type="entry name" value="MAOC-LIKE DEHYDRATASE DOMAIN-CONTAINING PROTEIN"/>
    <property type="match status" value="1"/>
</dbReference>
<dbReference type="SUPFAM" id="SSF54637">
    <property type="entry name" value="Thioesterase/thiol ester dehydrase-isomerase"/>
    <property type="match status" value="1"/>
</dbReference>
<gene>
    <name evidence="3" type="ORF">SVTN_30180</name>
</gene>
<dbReference type="Gene3D" id="3.10.129.10">
    <property type="entry name" value="Hotdog Thioesterase"/>
    <property type="match status" value="1"/>
</dbReference>
<dbReference type="EMBL" id="CP010407">
    <property type="protein sequence ID" value="AJF67996.1"/>
    <property type="molecule type" value="Genomic_DNA"/>
</dbReference>
<organism evidence="3 4">
    <name type="scientific">Streptomyces vietnamensis</name>
    <dbReference type="NCBI Taxonomy" id="362257"/>
    <lineage>
        <taxon>Bacteria</taxon>
        <taxon>Bacillati</taxon>
        <taxon>Actinomycetota</taxon>
        <taxon>Actinomycetes</taxon>
        <taxon>Kitasatosporales</taxon>
        <taxon>Streptomycetaceae</taxon>
        <taxon>Streptomyces</taxon>
    </lineage>
</organism>